<dbReference type="RefSeq" id="WP_328777404.1">
    <property type="nucleotide sequence ID" value="NZ_CP108057.1"/>
</dbReference>
<dbReference type="Proteomes" id="UP001432075">
    <property type="component" value="Chromosome"/>
</dbReference>
<evidence type="ECO:0000313" key="4">
    <source>
        <dbReference type="EMBL" id="WUO50656.1"/>
    </source>
</evidence>
<protein>
    <submittedName>
        <fullName evidence="4">LysM peptidoglycan-binding domain-containing protein</fullName>
    </submittedName>
</protein>
<dbReference type="Pfam" id="PF01476">
    <property type="entry name" value="LysM"/>
    <property type="match status" value="1"/>
</dbReference>
<sequence length="516" mass="51659">MPNSNPVPPARSSARTAAAVVRGLVSLTVLAAVLAGLPVLLWWAASVVGPPGLAALSSLLSTDDSGQVFLLALAIAGWAGWALFAVSVLLEIPAQVRGRSAPQIRGLVGQRAAAALVSAVLLALPAGTALAAAPSPAQAATHTTTAAAGADGARSVAAADPGQGPATTHTVRDAKPAESLWSIAEARLGDGGRWEDIAALNDGNTMADGNTFHADQPIQPGWILHLPADARPPLADARSAPTDTRPAPEQAGTATPTTYTVKNGDSLTAIAESQLGSAGRYDEIFDLNKGGSMPGGGAFTDPDLIQPGQHLTLPGGEGTSNPAPPQEANPNPGTDSSTTPAPAAKPAPAPSVSATKPPPPATATAKPSASAAASPSATAEAAQPAPSATTLPDDETAGSHVNFALIAGIGTLLAASLAGALGVRRILQQRERKAGQTIAKDEEPSELEQLLAATSEPAGIELLDRVLRTLAHHAVTDSRDLPALRGARLDTAGVTLLLDEPAPPVAPFTAGPASRV</sequence>
<organism evidence="4 5">
    <name type="scientific">Streptomyces goshikiensis</name>
    <dbReference type="NCBI Taxonomy" id="1942"/>
    <lineage>
        <taxon>Bacteria</taxon>
        <taxon>Bacillati</taxon>
        <taxon>Actinomycetota</taxon>
        <taxon>Actinomycetes</taxon>
        <taxon>Kitasatosporales</taxon>
        <taxon>Streptomycetaceae</taxon>
        <taxon>Streptomyces</taxon>
    </lineage>
</organism>
<dbReference type="InterPro" id="IPR018392">
    <property type="entry name" value="LysM"/>
</dbReference>
<feature type="transmembrane region" description="Helical" evidence="2">
    <location>
        <begin position="20"/>
        <end position="45"/>
    </location>
</feature>
<feature type="compositionally biased region" description="Low complexity" evidence="1">
    <location>
        <begin position="328"/>
        <end position="342"/>
    </location>
</feature>
<dbReference type="PROSITE" id="PS51782">
    <property type="entry name" value="LYSM"/>
    <property type="match status" value="1"/>
</dbReference>
<name>A0ABZ1RWH5_9ACTN</name>
<feature type="domain" description="LysM" evidence="3">
    <location>
        <begin position="257"/>
        <end position="313"/>
    </location>
</feature>
<feature type="region of interest" description="Disordered" evidence="1">
    <location>
        <begin position="232"/>
        <end position="261"/>
    </location>
</feature>
<feature type="region of interest" description="Disordered" evidence="1">
    <location>
        <begin position="142"/>
        <end position="176"/>
    </location>
</feature>
<feature type="compositionally biased region" description="Low complexity" evidence="1">
    <location>
        <begin position="232"/>
        <end position="241"/>
    </location>
</feature>
<dbReference type="InterPro" id="IPR052196">
    <property type="entry name" value="Bact_Kbp"/>
</dbReference>
<dbReference type="SMART" id="SM00257">
    <property type="entry name" value="LysM"/>
    <property type="match status" value="1"/>
</dbReference>
<gene>
    <name evidence="4" type="ORF">OHU17_35160</name>
</gene>
<keyword evidence="2" id="KW-0472">Membrane</keyword>
<evidence type="ECO:0000313" key="5">
    <source>
        <dbReference type="Proteomes" id="UP001432075"/>
    </source>
</evidence>
<feature type="compositionally biased region" description="Low complexity" evidence="1">
    <location>
        <begin position="362"/>
        <end position="390"/>
    </location>
</feature>
<keyword evidence="2" id="KW-0812">Transmembrane</keyword>
<feature type="compositionally biased region" description="Polar residues" evidence="1">
    <location>
        <begin position="252"/>
        <end position="261"/>
    </location>
</feature>
<evidence type="ECO:0000259" key="3">
    <source>
        <dbReference type="PROSITE" id="PS51782"/>
    </source>
</evidence>
<dbReference type="EMBL" id="CP108057">
    <property type="protein sequence ID" value="WUO50656.1"/>
    <property type="molecule type" value="Genomic_DNA"/>
</dbReference>
<reference evidence="4" key="1">
    <citation type="submission" date="2022-10" db="EMBL/GenBank/DDBJ databases">
        <title>The complete genomes of actinobacterial strains from the NBC collection.</title>
        <authorList>
            <person name="Joergensen T.S."/>
            <person name="Alvarez Arevalo M."/>
            <person name="Sterndorff E.B."/>
            <person name="Faurdal D."/>
            <person name="Vuksanovic O."/>
            <person name="Mourched A.-S."/>
            <person name="Charusanti P."/>
            <person name="Shaw S."/>
            <person name="Blin K."/>
            <person name="Weber T."/>
        </authorList>
    </citation>
    <scope>NUCLEOTIDE SEQUENCE</scope>
    <source>
        <strain evidence="4">NBC_00283</strain>
    </source>
</reference>
<keyword evidence="5" id="KW-1185">Reference proteome</keyword>
<accession>A0ABZ1RWH5</accession>
<dbReference type="InterPro" id="IPR036779">
    <property type="entry name" value="LysM_dom_sf"/>
</dbReference>
<dbReference type="PANTHER" id="PTHR34700">
    <property type="entry name" value="POTASSIUM BINDING PROTEIN KBP"/>
    <property type="match status" value="1"/>
</dbReference>
<evidence type="ECO:0000256" key="2">
    <source>
        <dbReference type="SAM" id="Phobius"/>
    </source>
</evidence>
<dbReference type="Gene3D" id="3.10.350.10">
    <property type="entry name" value="LysM domain"/>
    <property type="match status" value="2"/>
</dbReference>
<feature type="transmembrane region" description="Helical" evidence="2">
    <location>
        <begin position="65"/>
        <end position="92"/>
    </location>
</feature>
<proteinExistence type="predicted"/>
<feature type="transmembrane region" description="Helical" evidence="2">
    <location>
        <begin position="113"/>
        <end position="133"/>
    </location>
</feature>
<evidence type="ECO:0000256" key="1">
    <source>
        <dbReference type="SAM" id="MobiDB-lite"/>
    </source>
</evidence>
<keyword evidence="2" id="KW-1133">Transmembrane helix</keyword>
<feature type="compositionally biased region" description="Low complexity" evidence="1">
    <location>
        <begin position="142"/>
        <end position="161"/>
    </location>
</feature>
<dbReference type="PANTHER" id="PTHR34700:SF4">
    <property type="entry name" value="PHAGE-LIKE ELEMENT PBSX PROTEIN XKDP"/>
    <property type="match status" value="1"/>
</dbReference>
<dbReference type="CDD" id="cd00118">
    <property type="entry name" value="LysM"/>
    <property type="match status" value="2"/>
</dbReference>
<feature type="transmembrane region" description="Helical" evidence="2">
    <location>
        <begin position="403"/>
        <end position="423"/>
    </location>
</feature>
<feature type="region of interest" description="Disordered" evidence="1">
    <location>
        <begin position="292"/>
        <end position="394"/>
    </location>
</feature>